<accession>H5X6Q5</accession>
<evidence type="ECO:0000313" key="2">
    <source>
        <dbReference type="Proteomes" id="UP000004926"/>
    </source>
</evidence>
<name>H5X6Q5_9PSEU</name>
<dbReference type="HOGENOM" id="CLU_3410159_0_0_11"/>
<proteinExistence type="predicted"/>
<organism evidence="1 2">
    <name type="scientific">Saccharomonospora marina XMU15</name>
    <dbReference type="NCBI Taxonomy" id="882083"/>
    <lineage>
        <taxon>Bacteria</taxon>
        <taxon>Bacillati</taxon>
        <taxon>Actinomycetota</taxon>
        <taxon>Actinomycetes</taxon>
        <taxon>Pseudonocardiales</taxon>
        <taxon>Pseudonocardiaceae</taxon>
        <taxon>Saccharomonospora</taxon>
    </lineage>
</organism>
<sequence length="29" mass="3215">MALAVVLNVTWRARAVIAMGQYSSHPSER</sequence>
<gene>
    <name evidence="1" type="ORF">SacmaDRAFT_3040</name>
</gene>
<dbReference type="AlphaFoldDB" id="H5X6Q5"/>
<dbReference type="STRING" id="882083.SacmaDRAFT_3040"/>
<reference evidence="1 2" key="1">
    <citation type="journal article" date="2012" name="Stand. Genomic Sci.">
        <title>Genome sequence of the ocean sediment bacterium Saccharomonospora marina type strain (XMU15(T)).</title>
        <authorList>
            <person name="Klenk H.P."/>
            <person name="Lu M."/>
            <person name="Lucas S."/>
            <person name="Lapidus A."/>
            <person name="Copeland A."/>
            <person name="Pitluck S."/>
            <person name="Goodwin L.A."/>
            <person name="Han C."/>
            <person name="Tapia R."/>
            <person name="Brambilla E.M."/>
            <person name="Potter G."/>
            <person name="Land M."/>
            <person name="Ivanova N."/>
            <person name="Rohde M."/>
            <person name="Goker M."/>
            <person name="Detter J.C."/>
            <person name="Li W.J."/>
            <person name="Kyrpides N.C."/>
            <person name="Woyke T."/>
        </authorList>
    </citation>
    <scope>NUCLEOTIDE SEQUENCE [LARGE SCALE GENOMIC DNA]</scope>
    <source>
        <strain evidence="1 2">XMU15</strain>
    </source>
</reference>
<keyword evidence="2" id="KW-1185">Reference proteome</keyword>
<evidence type="ECO:0000313" key="1">
    <source>
        <dbReference type="EMBL" id="EHR51276.1"/>
    </source>
</evidence>
<dbReference type="EMBL" id="CM001439">
    <property type="protein sequence ID" value="EHR51276.1"/>
    <property type="molecule type" value="Genomic_DNA"/>
</dbReference>
<protein>
    <submittedName>
        <fullName evidence="1">Uncharacterized protein</fullName>
    </submittedName>
</protein>
<dbReference type="Proteomes" id="UP000004926">
    <property type="component" value="Chromosome"/>
</dbReference>